<feature type="compositionally biased region" description="Polar residues" evidence="3">
    <location>
        <begin position="297"/>
        <end position="308"/>
    </location>
</feature>
<dbReference type="PANTHER" id="PTHR10367">
    <property type="entry name" value="MRNA-CAPPING ENZYME"/>
    <property type="match status" value="1"/>
</dbReference>
<dbReference type="PANTHER" id="PTHR10367:SF27">
    <property type="entry name" value="TYROSINE-PROTEIN PHOSPHATASE F54C8.4-RELATED"/>
    <property type="match status" value="1"/>
</dbReference>
<dbReference type="PROSITE" id="PS50054">
    <property type="entry name" value="TYR_PHOSPHATASE_DUAL"/>
    <property type="match status" value="1"/>
</dbReference>
<sequence length="379" mass="43430">MVNCFLPSHILSIFAIFEFIFFCILLIFCLKFANKMGRSQRKIPLDWEKYTPIGSVIQGTRIFAFKTPLKPELQDRICKTKRFTTSDLFRMVEGNGKSIGLIINCSNTKRYYDAQDITGMCIEYKELQCPGRGFLVRTDLVKDFIQIIDDFLNRNSDNDLLIGVHCSDGINRSGYLVCCYLICKLGWSSHDALNAFENARRSPIQRGSYIQSLHKTDSDRRASSTLTTRRNVFSDGTAEKTLTSLFEQEAAANSMQQFFQLEQQFKQFASSTCPDLNTFSPVHVPPVPQRSANIAKASSIQQVSSSLDTARGERSYNDDDKSQASNIDYESMGKVLPKEAVSKSQSRRERRQRREKMFSVMKRGRFWEINEMRDAMKNI</sequence>
<dbReference type="InterPro" id="IPR020422">
    <property type="entry name" value="TYR_PHOSPHATASE_DUAL_dom"/>
</dbReference>
<dbReference type="GO" id="GO:0004651">
    <property type="term" value="F:polynucleotide 5'-phosphatase activity"/>
    <property type="evidence" value="ECO:0007669"/>
    <property type="project" value="TreeGrafter"/>
</dbReference>
<feature type="transmembrane region" description="Helical" evidence="4">
    <location>
        <begin position="12"/>
        <end position="33"/>
    </location>
</feature>
<feature type="region of interest" description="Disordered" evidence="3">
    <location>
        <begin position="297"/>
        <end position="357"/>
    </location>
</feature>
<evidence type="ECO:0000256" key="1">
    <source>
        <dbReference type="ARBA" id="ARBA00022801"/>
    </source>
</evidence>
<name>A0A6V7VRU0_MELEN</name>
<evidence type="ECO:0000259" key="6">
    <source>
        <dbReference type="PROSITE" id="PS50056"/>
    </source>
</evidence>
<dbReference type="SMART" id="SM00195">
    <property type="entry name" value="DSPc"/>
    <property type="match status" value="1"/>
</dbReference>
<dbReference type="Gene3D" id="3.90.190.10">
    <property type="entry name" value="Protein tyrosine phosphatase superfamily"/>
    <property type="match status" value="1"/>
</dbReference>
<dbReference type="Proteomes" id="UP000580250">
    <property type="component" value="Unassembled WGS sequence"/>
</dbReference>
<dbReference type="AlphaFoldDB" id="A0A6V7VRU0"/>
<gene>
    <name evidence="7" type="ORF">MENT_LOCUS29542</name>
</gene>
<evidence type="ECO:0000256" key="4">
    <source>
        <dbReference type="SAM" id="Phobius"/>
    </source>
</evidence>
<dbReference type="PROSITE" id="PS00383">
    <property type="entry name" value="TYR_PHOSPHATASE_1"/>
    <property type="match status" value="1"/>
</dbReference>
<keyword evidence="4" id="KW-1133">Transmembrane helix</keyword>
<keyword evidence="4" id="KW-0812">Transmembrane</keyword>
<dbReference type="InterPro" id="IPR000340">
    <property type="entry name" value="Dual-sp_phosphatase_cat-dom"/>
</dbReference>
<dbReference type="OrthoDB" id="428974at2759"/>
<accession>A0A6V7VRU0</accession>
<dbReference type="InterPro" id="IPR029021">
    <property type="entry name" value="Prot-tyrosine_phosphatase-like"/>
</dbReference>
<evidence type="ECO:0000256" key="2">
    <source>
        <dbReference type="ARBA" id="ARBA00022912"/>
    </source>
</evidence>
<dbReference type="PROSITE" id="PS50056">
    <property type="entry name" value="TYR_PHOSPHATASE_2"/>
    <property type="match status" value="1"/>
</dbReference>
<dbReference type="SUPFAM" id="SSF52799">
    <property type="entry name" value="(Phosphotyrosine protein) phosphatases II"/>
    <property type="match status" value="1"/>
</dbReference>
<evidence type="ECO:0000313" key="8">
    <source>
        <dbReference type="Proteomes" id="UP000580250"/>
    </source>
</evidence>
<keyword evidence="2" id="KW-0904">Protein phosphatase</keyword>
<feature type="compositionally biased region" description="Basic and acidic residues" evidence="3">
    <location>
        <begin position="310"/>
        <end position="322"/>
    </location>
</feature>
<keyword evidence="1" id="KW-0378">Hydrolase</keyword>
<dbReference type="InterPro" id="IPR016130">
    <property type="entry name" value="Tyr_Pase_AS"/>
</dbReference>
<proteinExistence type="predicted"/>
<dbReference type="Pfam" id="PF00782">
    <property type="entry name" value="DSPc"/>
    <property type="match status" value="1"/>
</dbReference>
<dbReference type="InterPro" id="IPR051029">
    <property type="entry name" value="mRNA_Capping_Enz/RNA_Phosphat"/>
</dbReference>
<comment type="caution">
    <text evidence="7">The sequence shown here is derived from an EMBL/GenBank/DDBJ whole genome shotgun (WGS) entry which is preliminary data.</text>
</comment>
<evidence type="ECO:0000313" key="7">
    <source>
        <dbReference type="EMBL" id="CAD2177653.1"/>
    </source>
</evidence>
<dbReference type="EMBL" id="CAJEWN010000302">
    <property type="protein sequence ID" value="CAD2177653.1"/>
    <property type="molecule type" value="Genomic_DNA"/>
</dbReference>
<dbReference type="InterPro" id="IPR000387">
    <property type="entry name" value="Tyr_Pase_dom"/>
</dbReference>
<keyword evidence="4" id="KW-0472">Membrane</keyword>
<reference evidence="7 8" key="1">
    <citation type="submission" date="2020-08" db="EMBL/GenBank/DDBJ databases">
        <authorList>
            <person name="Koutsovoulos G."/>
            <person name="Danchin GJ E."/>
        </authorList>
    </citation>
    <scope>NUCLEOTIDE SEQUENCE [LARGE SCALE GENOMIC DNA]</scope>
</reference>
<feature type="domain" description="Tyrosine-protein phosphatase" evidence="5">
    <location>
        <begin position="67"/>
        <end position="222"/>
    </location>
</feature>
<feature type="domain" description="Tyrosine specific protein phosphatases" evidence="6">
    <location>
        <begin position="142"/>
        <end position="211"/>
    </location>
</feature>
<evidence type="ECO:0000256" key="3">
    <source>
        <dbReference type="SAM" id="MobiDB-lite"/>
    </source>
</evidence>
<evidence type="ECO:0000259" key="5">
    <source>
        <dbReference type="PROSITE" id="PS50054"/>
    </source>
</evidence>
<organism evidence="7 8">
    <name type="scientific">Meloidogyne enterolobii</name>
    <name type="common">Root-knot nematode worm</name>
    <name type="synonym">Meloidogyne mayaguensis</name>
    <dbReference type="NCBI Taxonomy" id="390850"/>
    <lineage>
        <taxon>Eukaryota</taxon>
        <taxon>Metazoa</taxon>
        <taxon>Ecdysozoa</taxon>
        <taxon>Nematoda</taxon>
        <taxon>Chromadorea</taxon>
        <taxon>Rhabditida</taxon>
        <taxon>Tylenchina</taxon>
        <taxon>Tylenchomorpha</taxon>
        <taxon>Tylenchoidea</taxon>
        <taxon>Meloidogynidae</taxon>
        <taxon>Meloidogyninae</taxon>
        <taxon>Meloidogyne</taxon>
    </lineage>
</organism>
<protein>
    <submittedName>
        <fullName evidence="7">Uncharacterized protein</fullName>
    </submittedName>
</protein>
<dbReference type="GO" id="GO:0004721">
    <property type="term" value="F:phosphoprotein phosphatase activity"/>
    <property type="evidence" value="ECO:0007669"/>
    <property type="project" value="UniProtKB-KW"/>
</dbReference>